<evidence type="ECO:0000313" key="3">
    <source>
        <dbReference type="Proteomes" id="UP000439522"/>
    </source>
</evidence>
<dbReference type="Proteomes" id="UP000439522">
    <property type="component" value="Unassembled WGS sequence"/>
</dbReference>
<dbReference type="RefSeq" id="WP_160611776.1">
    <property type="nucleotide sequence ID" value="NZ_WTZA01000002.1"/>
</dbReference>
<gene>
    <name evidence="2" type="ORF">GRI40_11925</name>
</gene>
<sequence>MRRIAVAALAVLLPIAAAAAQRGLPADWPVYQPPEVQQLEAVETARLSAREAGQGVAVDDAHVYAVGNFVIARYNRATGEREAIWRGERGGLIGHLNSCFVEVAELWCANSNHPRLPFANSVEIFDKTTLKHARSIPLGIMDEGSLVWFDRMGSDWIVGLAHYNDETGLAFKNNSFAGVQLHDERWRRIGGWALPPQLVERMAPQAASGGAIGPDGLLYMMGHDQPEMYVLARPTMGPYLIHLATIAIAAEGQAFDFDESRPGELCAISRPVREIRCFRLPQVSIDPRYARRLRD</sequence>
<protein>
    <submittedName>
        <fullName evidence="2">Uncharacterized protein</fullName>
    </submittedName>
</protein>
<proteinExistence type="predicted"/>
<dbReference type="AlphaFoldDB" id="A0A6I4TFM8"/>
<keyword evidence="3" id="KW-1185">Reference proteome</keyword>
<evidence type="ECO:0000256" key="1">
    <source>
        <dbReference type="SAM" id="SignalP"/>
    </source>
</evidence>
<keyword evidence="1" id="KW-0732">Signal</keyword>
<comment type="caution">
    <text evidence="2">The sequence shown here is derived from an EMBL/GenBank/DDBJ whole genome shotgun (WGS) entry which is preliminary data.</text>
</comment>
<name>A0A6I4TFM8_9SPHN</name>
<reference evidence="2 3" key="1">
    <citation type="submission" date="2019-12" db="EMBL/GenBank/DDBJ databases">
        <title>Genomic-based taxomic classification of the family Erythrobacteraceae.</title>
        <authorList>
            <person name="Xu L."/>
        </authorList>
    </citation>
    <scope>NUCLEOTIDE SEQUENCE [LARGE SCALE GENOMIC DNA]</scope>
    <source>
        <strain evidence="2 3">100921-2</strain>
    </source>
</reference>
<organism evidence="2 3">
    <name type="scientific">Tsuneonella aeria</name>
    <dbReference type="NCBI Taxonomy" id="1837929"/>
    <lineage>
        <taxon>Bacteria</taxon>
        <taxon>Pseudomonadati</taxon>
        <taxon>Pseudomonadota</taxon>
        <taxon>Alphaproteobacteria</taxon>
        <taxon>Sphingomonadales</taxon>
        <taxon>Erythrobacteraceae</taxon>
        <taxon>Tsuneonella</taxon>
    </lineage>
</organism>
<feature type="signal peptide" evidence="1">
    <location>
        <begin position="1"/>
        <end position="19"/>
    </location>
</feature>
<evidence type="ECO:0000313" key="2">
    <source>
        <dbReference type="EMBL" id="MXO75923.1"/>
    </source>
</evidence>
<accession>A0A6I4TFM8</accession>
<dbReference type="OrthoDB" id="839202at2"/>
<feature type="chain" id="PRO_5026143527" evidence="1">
    <location>
        <begin position="20"/>
        <end position="295"/>
    </location>
</feature>
<dbReference type="EMBL" id="WTZA01000002">
    <property type="protein sequence ID" value="MXO75923.1"/>
    <property type="molecule type" value="Genomic_DNA"/>
</dbReference>